<name>C5KUZ7_PERM5</name>
<evidence type="ECO:0000313" key="1">
    <source>
        <dbReference type="EMBL" id="EER11712.1"/>
    </source>
</evidence>
<gene>
    <name evidence="1" type="ORF">Pmar_PMAR002315</name>
</gene>
<dbReference type="Proteomes" id="UP000007800">
    <property type="component" value="Unassembled WGS sequence"/>
</dbReference>
<proteinExistence type="predicted"/>
<accession>C5KUZ7</accession>
<dbReference type="InParanoid" id="C5KUZ7"/>
<protein>
    <submittedName>
        <fullName evidence="1">Uncharacterized protein</fullName>
    </submittedName>
</protein>
<keyword evidence="2" id="KW-1185">Reference proteome</keyword>
<dbReference type="GeneID" id="9047136"/>
<sequence length="150" mass="18083">MIYDDGTVIKRVGKKAGWIEDEDGDKLRNMRLVSYVLRWERNEVDFASTIEREYNWKVSEADIMQWLDGWTVREVMSQKRLRWFGHALRQPEGSVQREWVEAEVKESSKWLKMVREDYEDRGGVWRRARSDVENRARWHKFTVIRGAHVP</sequence>
<dbReference type="RefSeq" id="XP_002779917.1">
    <property type="nucleotide sequence ID" value="XM_002779871.1"/>
</dbReference>
<organism evidence="2">
    <name type="scientific">Perkinsus marinus (strain ATCC 50983 / TXsc)</name>
    <dbReference type="NCBI Taxonomy" id="423536"/>
    <lineage>
        <taxon>Eukaryota</taxon>
        <taxon>Sar</taxon>
        <taxon>Alveolata</taxon>
        <taxon>Perkinsozoa</taxon>
        <taxon>Perkinsea</taxon>
        <taxon>Perkinsida</taxon>
        <taxon>Perkinsidae</taxon>
        <taxon>Perkinsus</taxon>
    </lineage>
</organism>
<reference evidence="1 2" key="1">
    <citation type="submission" date="2008-07" db="EMBL/GenBank/DDBJ databases">
        <authorList>
            <person name="El-Sayed N."/>
            <person name="Caler E."/>
            <person name="Inman J."/>
            <person name="Amedeo P."/>
            <person name="Hass B."/>
            <person name="Wortman J."/>
        </authorList>
    </citation>
    <scope>NUCLEOTIDE SEQUENCE [LARGE SCALE GENOMIC DNA]</scope>
    <source>
        <strain evidence="2">ATCC 50983 / TXsc</strain>
    </source>
</reference>
<dbReference type="AlphaFoldDB" id="C5KUZ7"/>
<evidence type="ECO:0000313" key="2">
    <source>
        <dbReference type="Proteomes" id="UP000007800"/>
    </source>
</evidence>
<dbReference type="EMBL" id="GG676384">
    <property type="protein sequence ID" value="EER11712.1"/>
    <property type="molecule type" value="Genomic_DNA"/>
</dbReference>